<accession>A0A445N052</accession>
<dbReference type="AlphaFoldDB" id="A0A445N052"/>
<dbReference type="InterPro" id="IPR045792">
    <property type="entry name" value="DUF6036"/>
</dbReference>
<protein>
    <recommendedName>
        <fullName evidence="1">DUF6036 domain-containing protein</fullName>
    </recommendedName>
</protein>
<sequence>MSPNPIVIALASITEFFAKMGIPYMVFGGIANSIYGNPRQTFDIDIKLVLEKDINPFLEEITKIGRIVPEDPKEFLSETNVLPVDIHSVRVDLVVAELPFEKEAIRRSQLINFFGVEVKVCTPEDLIIQKAVSVREKDWVDIKYIIENLKNDLDWDYLLGHCRDLADLLETPEIFHRIKRYRNGSES</sequence>
<dbReference type="SUPFAM" id="SSF81301">
    <property type="entry name" value="Nucleotidyltransferase"/>
    <property type="match status" value="1"/>
</dbReference>
<proteinExistence type="predicted"/>
<name>A0A445N052_9BACT</name>
<evidence type="ECO:0000259" key="1">
    <source>
        <dbReference type="Pfam" id="PF19502"/>
    </source>
</evidence>
<dbReference type="EMBL" id="OJIN01000182">
    <property type="protein sequence ID" value="SPD74981.1"/>
    <property type="molecule type" value="Genomic_DNA"/>
</dbReference>
<reference evidence="2" key="1">
    <citation type="submission" date="2018-01" db="EMBL/GenBank/DDBJ databases">
        <authorList>
            <person name="Regsiter A."/>
            <person name="William W."/>
        </authorList>
    </citation>
    <scope>NUCLEOTIDE SEQUENCE</scope>
    <source>
        <strain evidence="2">TRIP AH-1</strain>
    </source>
</reference>
<gene>
    <name evidence="2" type="ORF">PITCH_A400016</name>
</gene>
<dbReference type="InterPro" id="IPR043519">
    <property type="entry name" value="NT_sf"/>
</dbReference>
<evidence type="ECO:0000313" key="2">
    <source>
        <dbReference type="EMBL" id="SPD74981.1"/>
    </source>
</evidence>
<organism evidence="2">
    <name type="scientific">uncultured Desulfobacterium sp</name>
    <dbReference type="NCBI Taxonomy" id="201089"/>
    <lineage>
        <taxon>Bacteria</taxon>
        <taxon>Pseudomonadati</taxon>
        <taxon>Thermodesulfobacteriota</taxon>
        <taxon>Desulfobacteria</taxon>
        <taxon>Desulfobacterales</taxon>
        <taxon>Desulfobacteriaceae</taxon>
        <taxon>Desulfobacterium</taxon>
        <taxon>environmental samples</taxon>
    </lineage>
</organism>
<dbReference type="Gene3D" id="3.30.460.40">
    <property type="match status" value="1"/>
</dbReference>
<feature type="domain" description="DUF6036" evidence="1">
    <location>
        <begin position="24"/>
        <end position="159"/>
    </location>
</feature>
<dbReference type="Pfam" id="PF19502">
    <property type="entry name" value="DUF6036"/>
    <property type="match status" value="1"/>
</dbReference>